<proteinExistence type="predicted"/>
<gene>
    <name evidence="1" type="ORF">ACOLOM_LOCUS2176</name>
</gene>
<keyword evidence="2" id="KW-1185">Reference proteome</keyword>
<protein>
    <submittedName>
        <fullName evidence="1">16511_t:CDS:1</fullName>
    </submittedName>
</protein>
<comment type="caution">
    <text evidence="1">The sequence shown here is derived from an EMBL/GenBank/DDBJ whole genome shotgun (WGS) entry which is preliminary data.</text>
</comment>
<reference evidence="1" key="1">
    <citation type="submission" date="2021-06" db="EMBL/GenBank/DDBJ databases">
        <authorList>
            <person name="Kallberg Y."/>
            <person name="Tangrot J."/>
            <person name="Rosling A."/>
        </authorList>
    </citation>
    <scope>NUCLEOTIDE SEQUENCE</scope>
    <source>
        <strain evidence="1">CL356</strain>
    </source>
</reference>
<sequence>MTDKLPPNLLALFAPRPQLPYSKPLDRDPAKRKGPTITGVGQFISLLKDYDPNYVPTETVEEKKKRKIRIVKNKESGKPRGYAFIEFEREKDMKAAYKDADGVKLLGRRILVDVERGRTVKGWRPRRLGGGLGGTRIGGPEQNQKYSGREGAYAVHAGHPSANSGYDKDYRSSYSSSRGVVPSSSSSAGYGYSGSNGKYGGRHSSGGYGGSSGYDRDYRRRRSRSRSPRRDDRYSRDRRRDRR</sequence>
<dbReference type="EMBL" id="CAJVPT010002700">
    <property type="protein sequence ID" value="CAG8485787.1"/>
    <property type="molecule type" value="Genomic_DNA"/>
</dbReference>
<evidence type="ECO:0000313" key="2">
    <source>
        <dbReference type="Proteomes" id="UP000789525"/>
    </source>
</evidence>
<evidence type="ECO:0000313" key="1">
    <source>
        <dbReference type="EMBL" id="CAG8485787.1"/>
    </source>
</evidence>
<name>A0ACA9KQX6_9GLOM</name>
<organism evidence="1 2">
    <name type="scientific">Acaulospora colombiana</name>
    <dbReference type="NCBI Taxonomy" id="27376"/>
    <lineage>
        <taxon>Eukaryota</taxon>
        <taxon>Fungi</taxon>
        <taxon>Fungi incertae sedis</taxon>
        <taxon>Mucoromycota</taxon>
        <taxon>Glomeromycotina</taxon>
        <taxon>Glomeromycetes</taxon>
        <taxon>Diversisporales</taxon>
        <taxon>Acaulosporaceae</taxon>
        <taxon>Acaulospora</taxon>
    </lineage>
</organism>
<accession>A0ACA9KQX6</accession>
<dbReference type="Proteomes" id="UP000789525">
    <property type="component" value="Unassembled WGS sequence"/>
</dbReference>